<evidence type="ECO:0000256" key="11">
    <source>
        <dbReference type="ARBA" id="ARBA00022927"/>
    </source>
</evidence>
<evidence type="ECO:0000256" key="2">
    <source>
        <dbReference type="ARBA" id="ARBA00022448"/>
    </source>
</evidence>
<feature type="signal peptide" evidence="18">
    <location>
        <begin position="1"/>
        <end position="17"/>
    </location>
</feature>
<feature type="domain" description="AIG1-type G" evidence="19">
    <location>
        <begin position="190"/>
        <end position="421"/>
    </location>
</feature>
<sequence>MLPCRWILKILIVLVFAGNMMSIKDWVLSQIVSNSIASSRPLSASESFFSGQRQALEVENDDEGISLSANNDTPLVSSGTIQAPSNDVENQNVMFHPGTVDSSLQSALHVDEKTLGPLERIEGLQIKFLRVLQRFGMPVNDPLVSKVLYRVHLATLIRGNDSDLKSANLRSDRARAIAAEQDLLGLPTPDFSFRILVLGKTGVGKSSTINSILNQAKSTTDAFQPATKCVQEIEETLNGIKISFIDTPGLLPSSPTTLRRNKRILSAVKKFVRKSPPDMVLYFERLDLINTGYSDLPLLKLITEVFGPAVWFNTVLVMTHSSANLPEGLNGYPVNYESYVTRCSDLVQHHIHQAVSDSKLENPVILVENHPLCKTNNTGEKILPNGQAWRSQFLLLCICTKVLSDVNVILDFKDSVELGPIHNKRLPSLPHLLSSFLKHRPQITLSGADSEVDETYFSDSDEEDEYDQLPPIRILTRSQFEKLSSSQKKDYLDELDYRETLYMKKQLRERYRQQKQRENSPSGASTSNDDSGDQDGAPEPVLLPDMTVPPSFGSECPVHRYRCLVTSDQWLARPVLDPHGWDNDVGFDGINLETAAEIRKNVVTCLAGQMSKDKQDFSIQSQCVTAFMNPRGPTYSVGLDVQSANKELICTLHGNAKVRNFRHNLTEGGVCVTSFGDKLFFGTKIEDSISIGKRLKFVMNVGRMGGTGQMANGGSFEATIRGKDYAVRNEKVSFTMTALSFDKEMVLGGNLQSDFRLSRGTQISLNANLNSRKMGQISVKTSSSDHIEIAFIALLSMLRALFRKRSSRDNSVVRVDEG</sequence>
<dbReference type="NCBIfam" id="TIGR00993">
    <property type="entry name" value="3a0901s04IAP86"/>
    <property type="match status" value="1"/>
</dbReference>
<keyword evidence="10" id="KW-0460">Magnesium</keyword>
<comment type="cofactor">
    <cofactor evidence="1">
        <name>Mg(2+)</name>
        <dbReference type="ChEBI" id="CHEBI:18420"/>
    </cofactor>
</comment>
<keyword evidence="11" id="KW-0653">Protein transport</keyword>
<evidence type="ECO:0000256" key="7">
    <source>
        <dbReference type="ARBA" id="ARBA00022741"/>
    </source>
</evidence>
<evidence type="ECO:0000256" key="6">
    <source>
        <dbReference type="ARBA" id="ARBA00022723"/>
    </source>
</evidence>
<keyword evidence="18" id="KW-0732">Signal</keyword>
<dbReference type="GO" id="GO:0046872">
    <property type="term" value="F:metal ion binding"/>
    <property type="evidence" value="ECO:0007669"/>
    <property type="project" value="UniProtKB-KW"/>
</dbReference>
<gene>
    <name evidence="20" type="ORF">LIER_30376</name>
</gene>
<evidence type="ECO:0000256" key="14">
    <source>
        <dbReference type="ARBA" id="ARBA00023136"/>
    </source>
</evidence>
<comment type="similarity">
    <text evidence="16">Belongs to the TRAFAC class TrmE-Era-EngA-EngB-Septin-like GTPase superfamily. AIG1/Toc34/Toc159-like paraseptin GTPase family. TOC159 subfamily.</text>
</comment>
<dbReference type="InterPro" id="IPR027417">
    <property type="entry name" value="P-loop_NTPase"/>
</dbReference>
<keyword evidence="12" id="KW-1133">Transmembrane helix</keyword>
<keyword evidence="5" id="KW-0812">Transmembrane</keyword>
<dbReference type="SUPFAM" id="SSF52540">
    <property type="entry name" value="P-loop containing nucleoside triphosphate hydrolases"/>
    <property type="match status" value="1"/>
</dbReference>
<dbReference type="GO" id="GO:0015031">
    <property type="term" value="P:protein transport"/>
    <property type="evidence" value="ECO:0007669"/>
    <property type="project" value="UniProtKB-KW"/>
</dbReference>
<dbReference type="GO" id="GO:0009707">
    <property type="term" value="C:chloroplast outer membrane"/>
    <property type="evidence" value="ECO:0007669"/>
    <property type="project" value="UniProtKB-SubCell"/>
</dbReference>
<dbReference type="Pfam" id="PF11886">
    <property type="entry name" value="TOC159_MAD"/>
    <property type="match status" value="1"/>
</dbReference>
<keyword evidence="13" id="KW-0342">GTP-binding</keyword>
<dbReference type="PROSITE" id="PS51720">
    <property type="entry name" value="G_AIG1"/>
    <property type="match status" value="1"/>
</dbReference>
<evidence type="ECO:0000256" key="10">
    <source>
        <dbReference type="ARBA" id="ARBA00022842"/>
    </source>
</evidence>
<evidence type="ECO:0000256" key="16">
    <source>
        <dbReference type="ARBA" id="ARBA00023775"/>
    </source>
</evidence>
<evidence type="ECO:0000256" key="15">
    <source>
        <dbReference type="ARBA" id="ARBA00023766"/>
    </source>
</evidence>
<keyword evidence="4" id="KW-0934">Plastid</keyword>
<evidence type="ECO:0000256" key="12">
    <source>
        <dbReference type="ARBA" id="ARBA00022989"/>
    </source>
</evidence>
<feature type="compositionally biased region" description="Polar residues" evidence="17">
    <location>
        <begin position="519"/>
        <end position="529"/>
    </location>
</feature>
<dbReference type="Pfam" id="PF04548">
    <property type="entry name" value="AIG1"/>
    <property type="match status" value="1"/>
</dbReference>
<evidence type="ECO:0000256" key="5">
    <source>
        <dbReference type="ARBA" id="ARBA00022692"/>
    </source>
</evidence>
<feature type="region of interest" description="Disordered" evidence="17">
    <location>
        <begin position="510"/>
        <end position="548"/>
    </location>
</feature>
<protein>
    <submittedName>
        <fullName evidence="20">Small GTPase</fullName>
    </submittedName>
</protein>
<evidence type="ECO:0000256" key="3">
    <source>
        <dbReference type="ARBA" id="ARBA00022528"/>
    </source>
</evidence>
<dbReference type="GO" id="GO:0005525">
    <property type="term" value="F:GTP binding"/>
    <property type="evidence" value="ECO:0007669"/>
    <property type="project" value="UniProtKB-KW"/>
</dbReference>
<dbReference type="PANTHER" id="PTHR10903:SF68">
    <property type="entry name" value="TRANSLOCASE OF CHLOROPLAST 90, CHLOROPLASTIC"/>
    <property type="match status" value="1"/>
</dbReference>
<keyword evidence="9" id="KW-1002">Plastid outer membrane</keyword>
<dbReference type="GO" id="GO:0003924">
    <property type="term" value="F:GTPase activity"/>
    <property type="evidence" value="ECO:0007669"/>
    <property type="project" value="InterPro"/>
</dbReference>
<dbReference type="InterPro" id="IPR024283">
    <property type="entry name" value="TOC159_MAD"/>
</dbReference>
<evidence type="ECO:0000256" key="9">
    <source>
        <dbReference type="ARBA" id="ARBA00022805"/>
    </source>
</evidence>
<comment type="caution">
    <text evidence="20">The sequence shown here is derived from an EMBL/GenBank/DDBJ whole genome shotgun (WGS) entry which is preliminary data.</text>
</comment>
<evidence type="ECO:0000259" key="19">
    <source>
        <dbReference type="PROSITE" id="PS51720"/>
    </source>
</evidence>
<evidence type="ECO:0000256" key="17">
    <source>
        <dbReference type="SAM" id="MobiDB-lite"/>
    </source>
</evidence>
<dbReference type="EMBL" id="BAABME010010842">
    <property type="protein sequence ID" value="GAA0182450.1"/>
    <property type="molecule type" value="Genomic_DNA"/>
</dbReference>
<evidence type="ECO:0000256" key="1">
    <source>
        <dbReference type="ARBA" id="ARBA00001946"/>
    </source>
</evidence>
<keyword evidence="7" id="KW-0547">Nucleotide-binding</keyword>
<keyword evidence="14" id="KW-0472">Membrane</keyword>
<evidence type="ECO:0000256" key="18">
    <source>
        <dbReference type="SAM" id="SignalP"/>
    </source>
</evidence>
<keyword evidence="3" id="KW-0150">Chloroplast</keyword>
<organism evidence="20 21">
    <name type="scientific">Lithospermum erythrorhizon</name>
    <name type="common">Purple gromwell</name>
    <name type="synonym">Lithospermum officinale var. erythrorhizon</name>
    <dbReference type="NCBI Taxonomy" id="34254"/>
    <lineage>
        <taxon>Eukaryota</taxon>
        <taxon>Viridiplantae</taxon>
        <taxon>Streptophyta</taxon>
        <taxon>Embryophyta</taxon>
        <taxon>Tracheophyta</taxon>
        <taxon>Spermatophyta</taxon>
        <taxon>Magnoliopsida</taxon>
        <taxon>eudicotyledons</taxon>
        <taxon>Gunneridae</taxon>
        <taxon>Pentapetalae</taxon>
        <taxon>asterids</taxon>
        <taxon>lamiids</taxon>
        <taxon>Boraginales</taxon>
        <taxon>Boraginaceae</taxon>
        <taxon>Boraginoideae</taxon>
        <taxon>Lithospermeae</taxon>
        <taxon>Lithospermum</taxon>
    </lineage>
</organism>
<proteinExistence type="inferred from homology"/>
<dbReference type="Gene3D" id="3.40.50.300">
    <property type="entry name" value="P-loop containing nucleotide triphosphate hydrolases"/>
    <property type="match status" value="1"/>
</dbReference>
<dbReference type="InterPro" id="IPR005690">
    <property type="entry name" value="Toc86_159"/>
</dbReference>
<reference evidence="20 21" key="1">
    <citation type="submission" date="2024-01" db="EMBL/GenBank/DDBJ databases">
        <title>The complete chloroplast genome sequence of Lithospermum erythrorhizon: insights into the phylogenetic relationship among Boraginaceae species and the maternal lineages of purple gromwells.</title>
        <authorList>
            <person name="Okada T."/>
            <person name="Watanabe K."/>
        </authorList>
    </citation>
    <scope>NUCLEOTIDE SEQUENCE [LARGE SCALE GENOMIC DNA]</scope>
</reference>
<keyword evidence="6" id="KW-0479">Metal-binding</keyword>
<name>A0AAV3RMX4_LITER</name>
<dbReference type="PANTHER" id="PTHR10903">
    <property type="entry name" value="GTPASE, IMAP FAMILY MEMBER-RELATED"/>
    <property type="match status" value="1"/>
</dbReference>
<evidence type="ECO:0000256" key="8">
    <source>
        <dbReference type="ARBA" id="ARBA00022801"/>
    </source>
</evidence>
<comment type="subcellular location">
    <subcellularLocation>
        <location evidence="15">Plastid</location>
        <location evidence="15">Chloroplast outer membrane</location>
        <topology evidence="15">Single-pass membrane protein</topology>
    </subcellularLocation>
</comment>
<evidence type="ECO:0000313" key="21">
    <source>
        <dbReference type="Proteomes" id="UP001454036"/>
    </source>
</evidence>
<feature type="chain" id="PRO_5043864756" evidence="18">
    <location>
        <begin position="18"/>
        <end position="818"/>
    </location>
</feature>
<keyword evidence="21" id="KW-1185">Reference proteome</keyword>
<accession>A0AAV3RMX4</accession>
<keyword evidence="2" id="KW-0813">Transport</keyword>
<evidence type="ECO:0000313" key="20">
    <source>
        <dbReference type="EMBL" id="GAA0182450.1"/>
    </source>
</evidence>
<evidence type="ECO:0000256" key="4">
    <source>
        <dbReference type="ARBA" id="ARBA00022640"/>
    </source>
</evidence>
<dbReference type="GO" id="GO:0045036">
    <property type="term" value="P:protein targeting to chloroplast"/>
    <property type="evidence" value="ECO:0007669"/>
    <property type="project" value="InterPro"/>
</dbReference>
<dbReference type="AlphaFoldDB" id="A0AAV3RMX4"/>
<dbReference type="InterPro" id="IPR006703">
    <property type="entry name" value="G_AIG1"/>
</dbReference>
<evidence type="ECO:0000256" key="13">
    <source>
        <dbReference type="ARBA" id="ARBA00023134"/>
    </source>
</evidence>
<dbReference type="FunFam" id="3.40.50.300:FF:000413">
    <property type="entry name" value="Translocase of chloroplast 120, chloroplastic"/>
    <property type="match status" value="1"/>
</dbReference>
<keyword evidence="8" id="KW-0378">Hydrolase</keyword>
<dbReference type="Proteomes" id="UP001454036">
    <property type="component" value="Unassembled WGS sequence"/>
</dbReference>
<dbReference type="InterPro" id="IPR045058">
    <property type="entry name" value="GIMA/IAN/Toc"/>
</dbReference>